<evidence type="ECO:0000256" key="7">
    <source>
        <dbReference type="ARBA" id="ARBA00023237"/>
    </source>
</evidence>
<name>A0ABT0MH65_9GAMM</name>
<evidence type="ECO:0000313" key="13">
    <source>
        <dbReference type="EMBL" id="MCL1634013.1"/>
    </source>
</evidence>
<evidence type="ECO:0000256" key="8">
    <source>
        <dbReference type="PROSITE-ProRule" id="PRU01360"/>
    </source>
</evidence>
<protein>
    <submittedName>
        <fullName evidence="13">TonB-dependent receptor</fullName>
    </submittedName>
</protein>
<feature type="domain" description="TonB-dependent receptor-like beta-barrel" evidence="11">
    <location>
        <begin position="436"/>
        <end position="964"/>
    </location>
</feature>
<keyword evidence="10" id="KW-0732">Signal</keyword>
<dbReference type="InterPro" id="IPR012910">
    <property type="entry name" value="Plug_dom"/>
</dbReference>
<dbReference type="EMBL" id="JAMBEP010000001">
    <property type="protein sequence ID" value="MCL1634013.1"/>
    <property type="molecule type" value="Genomic_DNA"/>
</dbReference>
<evidence type="ECO:0000256" key="10">
    <source>
        <dbReference type="SAM" id="SignalP"/>
    </source>
</evidence>
<evidence type="ECO:0000256" key="1">
    <source>
        <dbReference type="ARBA" id="ARBA00004571"/>
    </source>
</evidence>
<evidence type="ECO:0000256" key="4">
    <source>
        <dbReference type="ARBA" id="ARBA00022692"/>
    </source>
</evidence>
<keyword evidence="4 8" id="KW-0812">Transmembrane</keyword>
<gene>
    <name evidence="13" type="ORF">M2650_05070</name>
</gene>
<dbReference type="InterPro" id="IPR036942">
    <property type="entry name" value="Beta-barrel_TonB_sf"/>
</dbReference>
<dbReference type="SUPFAM" id="SSF56935">
    <property type="entry name" value="Porins"/>
    <property type="match status" value="1"/>
</dbReference>
<organism evidence="13 14">
    <name type="scientific">Luteimonas galliterrae</name>
    <dbReference type="NCBI Taxonomy" id="2940486"/>
    <lineage>
        <taxon>Bacteria</taxon>
        <taxon>Pseudomonadati</taxon>
        <taxon>Pseudomonadota</taxon>
        <taxon>Gammaproteobacteria</taxon>
        <taxon>Lysobacterales</taxon>
        <taxon>Lysobacteraceae</taxon>
        <taxon>Luteimonas</taxon>
    </lineage>
</organism>
<evidence type="ECO:0000256" key="9">
    <source>
        <dbReference type="RuleBase" id="RU003357"/>
    </source>
</evidence>
<feature type="signal peptide" evidence="10">
    <location>
        <begin position="1"/>
        <end position="33"/>
    </location>
</feature>
<comment type="similarity">
    <text evidence="8 9">Belongs to the TonB-dependent receptor family.</text>
</comment>
<evidence type="ECO:0000259" key="11">
    <source>
        <dbReference type="Pfam" id="PF00593"/>
    </source>
</evidence>
<dbReference type="Gene3D" id="2.170.130.10">
    <property type="entry name" value="TonB-dependent receptor, plug domain"/>
    <property type="match status" value="1"/>
</dbReference>
<feature type="domain" description="TonB-dependent receptor plug" evidence="12">
    <location>
        <begin position="65"/>
        <end position="188"/>
    </location>
</feature>
<dbReference type="Pfam" id="PF07715">
    <property type="entry name" value="Plug"/>
    <property type="match status" value="1"/>
</dbReference>
<keyword evidence="3 8" id="KW-1134">Transmembrane beta strand</keyword>
<dbReference type="Gene3D" id="2.40.170.20">
    <property type="entry name" value="TonB-dependent receptor, beta-barrel domain"/>
    <property type="match status" value="1"/>
</dbReference>
<dbReference type="PANTHER" id="PTHR47234">
    <property type="match status" value="1"/>
</dbReference>
<dbReference type="CDD" id="cd01347">
    <property type="entry name" value="ligand_gated_channel"/>
    <property type="match status" value="1"/>
</dbReference>
<proteinExistence type="inferred from homology"/>
<dbReference type="PANTHER" id="PTHR47234:SF2">
    <property type="entry name" value="TONB-DEPENDENT RECEPTOR"/>
    <property type="match status" value="1"/>
</dbReference>
<dbReference type="InterPro" id="IPR037066">
    <property type="entry name" value="Plug_dom_sf"/>
</dbReference>
<keyword evidence="13" id="KW-0675">Receptor</keyword>
<dbReference type="RefSeq" id="WP_249472050.1">
    <property type="nucleotide sequence ID" value="NZ_JAMBEP010000001.1"/>
</dbReference>
<dbReference type="InterPro" id="IPR039426">
    <property type="entry name" value="TonB-dep_rcpt-like"/>
</dbReference>
<dbReference type="PROSITE" id="PS52016">
    <property type="entry name" value="TONB_DEPENDENT_REC_3"/>
    <property type="match status" value="1"/>
</dbReference>
<keyword evidence="5 9" id="KW-0798">TonB box</keyword>
<evidence type="ECO:0000256" key="6">
    <source>
        <dbReference type="ARBA" id="ARBA00023136"/>
    </source>
</evidence>
<reference evidence="13 14" key="1">
    <citation type="submission" date="2022-05" db="EMBL/GenBank/DDBJ databases">
        <title>Luteimonas sp. SX5, whole genome shotgun sequencing project.</title>
        <authorList>
            <person name="Zhao G."/>
            <person name="Shen L."/>
        </authorList>
    </citation>
    <scope>NUCLEOTIDE SEQUENCE [LARGE SCALE GENOMIC DNA]</scope>
    <source>
        <strain evidence="13 14">SX5</strain>
    </source>
</reference>
<dbReference type="Pfam" id="PF00593">
    <property type="entry name" value="TonB_dep_Rec_b-barrel"/>
    <property type="match status" value="1"/>
</dbReference>
<feature type="chain" id="PRO_5047174936" evidence="10">
    <location>
        <begin position="34"/>
        <end position="1001"/>
    </location>
</feature>
<evidence type="ECO:0000259" key="12">
    <source>
        <dbReference type="Pfam" id="PF07715"/>
    </source>
</evidence>
<accession>A0ABT0MH65</accession>
<keyword evidence="6 8" id="KW-0472">Membrane</keyword>
<keyword evidence="7 8" id="KW-0998">Cell outer membrane</keyword>
<dbReference type="Proteomes" id="UP001431217">
    <property type="component" value="Unassembled WGS sequence"/>
</dbReference>
<evidence type="ECO:0000313" key="14">
    <source>
        <dbReference type="Proteomes" id="UP001431217"/>
    </source>
</evidence>
<dbReference type="InterPro" id="IPR000531">
    <property type="entry name" value="Beta-barrel_TonB"/>
</dbReference>
<keyword evidence="14" id="KW-1185">Reference proteome</keyword>
<evidence type="ECO:0000256" key="5">
    <source>
        <dbReference type="ARBA" id="ARBA00023077"/>
    </source>
</evidence>
<comment type="subcellular location">
    <subcellularLocation>
        <location evidence="1 8">Cell outer membrane</location>
        <topology evidence="1 8">Multi-pass membrane protein</topology>
    </subcellularLocation>
</comment>
<evidence type="ECO:0000256" key="2">
    <source>
        <dbReference type="ARBA" id="ARBA00022448"/>
    </source>
</evidence>
<sequence length="1001" mass="107492">MKAKHRTNRPRGLRRTPVALAVALAFQCGALLAQSQETAQPQETVTLDRIEVLGSNIRKAEVEGQSPVLNITREQIEQSGLISVGDFLQQLTSSGKALNTQFNTSGNAGTPPDGGGIGAGSTQIDLRHLGAQRVLVLVDGKRWVYESSASGVGGAADLNTIPLAIVERIEVLGDGASAVYGSDAIAGVVNIVTRRDFKGAQFTGSYGQFEDGDGETSRAEMTVGTGNDRFNAIFSASFQEQKAVSSGDRDISDDFPGGITRGSPATPQGRAVFIGGLSELGVCPLRDLNGDGIPDAPFCDVTTLPNTPVAGNGSPVFPADYVPYTDDLSFNAQPYNLVLTPNKRKSLFAATDFTINEGLKFYAKALYNRRESVNQAAPNAIVIGQEAPGNGLADRIGVSMLNPYNPFGRDLIPVAQGGTMIAIARRPVEGGPRIFEQTVDTYYFNAGLEGEFAAGSRAFYWDLNYVNSQNRAEQVFRNTYNMRRVQLALGNPATCAATPGCVPLNIFGGMGADGKGTITPQMLAWIKTTVHDSSEQNLQIASANVSGDLFDLPDGPLAFAAGFEHRRYDGSFTPDAARVAGEIPDQAATVATQGDYDVSEFYGELSAPLLRDKRFAKDLDLSVAARYSDYSTFGDVTTTKIGLKWRPHDSLLLRSTYSEGFRAPFIGELYGLSQFGASITDPCSGYATSGNAQLIANCTALGIPTTYKQLGFQIFTTTGGNDKLQPETSESLTFGAVYSPDWIKGSAFADSLDIEATYYRHHVKSAIQAPDAQDVLNACVASANAASSSCAGIVRNATGTIASFDNRLANIGDIETDGVDLNIEWALETDVGRFGANWQNTYVDSFVATDSFGSRFSRTVGVEENDSAIPRVQSKLTVDWKRGNFGLGWTARYTSSLTERCSDAFDSNPTLSLTAMGLCSEPNFENPSLSRDKLGATTYHDLFASWDSPFGVQGLRFGLNLNNVFDKDPRVCYSCALNGYDPSTYDVPGRFWSLQVSYRFE</sequence>
<evidence type="ECO:0000256" key="3">
    <source>
        <dbReference type="ARBA" id="ARBA00022452"/>
    </source>
</evidence>
<keyword evidence="2 8" id="KW-0813">Transport</keyword>
<comment type="caution">
    <text evidence="13">The sequence shown here is derived from an EMBL/GenBank/DDBJ whole genome shotgun (WGS) entry which is preliminary data.</text>
</comment>